<organism evidence="6 7">
    <name type="scientific">Neobacillus driksii</name>
    <dbReference type="NCBI Taxonomy" id="3035913"/>
    <lineage>
        <taxon>Bacteria</taxon>
        <taxon>Bacillati</taxon>
        <taxon>Bacillota</taxon>
        <taxon>Bacilli</taxon>
        <taxon>Bacillales</taxon>
        <taxon>Bacillaceae</taxon>
        <taxon>Neobacillus</taxon>
    </lineage>
</organism>
<evidence type="ECO:0000259" key="5">
    <source>
        <dbReference type="PROSITE" id="PS50893"/>
    </source>
</evidence>
<feature type="domain" description="ABC transporter" evidence="5">
    <location>
        <begin position="5"/>
        <end position="233"/>
    </location>
</feature>
<dbReference type="PANTHER" id="PTHR43335">
    <property type="entry name" value="ABC TRANSPORTER, ATP-BINDING PROTEIN"/>
    <property type="match status" value="1"/>
</dbReference>
<evidence type="ECO:0000256" key="4">
    <source>
        <dbReference type="ARBA" id="ARBA00022840"/>
    </source>
</evidence>
<sequence length="234" mass="25627">MEKAVVITGMTKQFSNGRGIQNIDLTIYQGEIVGILGPNGAGKTTLLKCLTGLTSPDRGKVELFAIDIQSNYKEAIGPVGALIGPAVAYEKMSPYKNLKMISRLYSGITDTDIDMVLQQTGLTPFKDEKISSFSMGMKQRFGIASALISKPRLIVLDEPTNGLDIDGLLLLRKTIQEISKHSGVTFVISSHHISELEKLCNRFCFLINGEVSVYEAGNEPLEDVYVRKVEVAVR</sequence>
<dbReference type="RefSeq" id="WP_306072407.1">
    <property type="nucleotide sequence ID" value="NZ_JAROBZ020000001.1"/>
</dbReference>
<dbReference type="Gene3D" id="3.40.50.300">
    <property type="entry name" value="P-loop containing nucleotide triphosphate hydrolases"/>
    <property type="match status" value="1"/>
</dbReference>
<gene>
    <name evidence="6" type="ORF">P5G62_017785</name>
</gene>
<keyword evidence="4 6" id="KW-0067">ATP-binding</keyword>
<keyword evidence="7" id="KW-1185">Reference proteome</keyword>
<keyword evidence="3" id="KW-0547">Nucleotide-binding</keyword>
<dbReference type="InterPro" id="IPR027417">
    <property type="entry name" value="P-loop_NTPase"/>
</dbReference>
<dbReference type="SMART" id="SM00382">
    <property type="entry name" value="AAA"/>
    <property type="match status" value="1"/>
</dbReference>
<evidence type="ECO:0000256" key="3">
    <source>
        <dbReference type="ARBA" id="ARBA00022741"/>
    </source>
</evidence>
<dbReference type="Pfam" id="PF00005">
    <property type="entry name" value="ABC_tran"/>
    <property type="match status" value="1"/>
</dbReference>
<comment type="caution">
    <text evidence="6">The sequence shown here is derived from an EMBL/GenBank/DDBJ whole genome shotgun (WGS) entry which is preliminary data.</text>
</comment>
<dbReference type="PANTHER" id="PTHR43335:SF4">
    <property type="entry name" value="ABC TRANSPORTER, ATP-BINDING PROTEIN"/>
    <property type="match status" value="1"/>
</dbReference>
<comment type="similarity">
    <text evidence="1">Belongs to the ABC transporter superfamily.</text>
</comment>
<dbReference type="InterPro" id="IPR003439">
    <property type="entry name" value="ABC_transporter-like_ATP-bd"/>
</dbReference>
<dbReference type="EMBL" id="JAROBZ020000001">
    <property type="protein sequence ID" value="MFB3168977.1"/>
    <property type="molecule type" value="Genomic_DNA"/>
</dbReference>
<dbReference type="PROSITE" id="PS50893">
    <property type="entry name" value="ABC_TRANSPORTER_2"/>
    <property type="match status" value="1"/>
</dbReference>
<evidence type="ECO:0000313" key="6">
    <source>
        <dbReference type="EMBL" id="MFB3168977.1"/>
    </source>
</evidence>
<protein>
    <submittedName>
        <fullName evidence="6">ABC transporter ATP-binding protein</fullName>
    </submittedName>
</protein>
<accession>A0ABV4YVT8</accession>
<dbReference type="InterPro" id="IPR003593">
    <property type="entry name" value="AAA+_ATPase"/>
</dbReference>
<reference evidence="6 7" key="1">
    <citation type="submission" date="2024-05" db="EMBL/GenBank/DDBJ databases">
        <authorList>
            <person name="Venkateswaran K."/>
        </authorList>
    </citation>
    <scope>NUCLEOTIDE SEQUENCE [LARGE SCALE GENOMIC DNA]</scope>
    <source>
        <strain evidence="6 7">179-C4-2-HS</strain>
    </source>
</reference>
<proteinExistence type="inferred from homology"/>
<dbReference type="SUPFAM" id="SSF52540">
    <property type="entry name" value="P-loop containing nucleoside triphosphate hydrolases"/>
    <property type="match status" value="1"/>
</dbReference>
<keyword evidence="2" id="KW-0813">Transport</keyword>
<dbReference type="GO" id="GO:0005524">
    <property type="term" value="F:ATP binding"/>
    <property type="evidence" value="ECO:0007669"/>
    <property type="project" value="UniProtKB-KW"/>
</dbReference>
<evidence type="ECO:0000256" key="1">
    <source>
        <dbReference type="ARBA" id="ARBA00005417"/>
    </source>
</evidence>
<evidence type="ECO:0000256" key="2">
    <source>
        <dbReference type="ARBA" id="ARBA00022448"/>
    </source>
</evidence>
<name>A0ABV4YVT8_9BACI</name>
<evidence type="ECO:0000313" key="7">
    <source>
        <dbReference type="Proteomes" id="UP001241748"/>
    </source>
</evidence>
<dbReference type="Proteomes" id="UP001241748">
    <property type="component" value="Unassembled WGS sequence"/>
</dbReference>